<name>A0A833V539_9POAL</name>
<dbReference type="PANTHER" id="PTHR22951:SF32">
    <property type="entry name" value="OS06G0175500 PROTEIN"/>
    <property type="match status" value="1"/>
</dbReference>
<protein>
    <submittedName>
        <fullName evidence="2">Putative clathrin assembly protein</fullName>
    </submittedName>
</protein>
<dbReference type="Proteomes" id="UP000623129">
    <property type="component" value="Unassembled WGS sequence"/>
</dbReference>
<dbReference type="GO" id="GO:0030136">
    <property type="term" value="C:clathrin-coated vesicle"/>
    <property type="evidence" value="ECO:0007669"/>
    <property type="project" value="InterPro"/>
</dbReference>
<feature type="domain" description="AP180 N-terminal homology (ANTH)" evidence="1">
    <location>
        <begin position="23"/>
        <end position="93"/>
    </location>
</feature>
<dbReference type="GO" id="GO:0005905">
    <property type="term" value="C:clathrin-coated pit"/>
    <property type="evidence" value="ECO:0007669"/>
    <property type="project" value="TreeGrafter"/>
</dbReference>
<evidence type="ECO:0000313" key="2">
    <source>
        <dbReference type="EMBL" id="KAF3325496.1"/>
    </source>
</evidence>
<dbReference type="InterPro" id="IPR011417">
    <property type="entry name" value="ANTH_dom"/>
</dbReference>
<dbReference type="GO" id="GO:0032050">
    <property type="term" value="F:clathrin heavy chain binding"/>
    <property type="evidence" value="ECO:0007669"/>
    <property type="project" value="TreeGrafter"/>
</dbReference>
<dbReference type="GO" id="GO:0006900">
    <property type="term" value="P:vesicle budding from membrane"/>
    <property type="evidence" value="ECO:0007669"/>
    <property type="project" value="TreeGrafter"/>
</dbReference>
<evidence type="ECO:0000313" key="3">
    <source>
        <dbReference type="Proteomes" id="UP000623129"/>
    </source>
</evidence>
<dbReference type="GO" id="GO:0072583">
    <property type="term" value="P:clathrin-dependent endocytosis"/>
    <property type="evidence" value="ECO:0007669"/>
    <property type="project" value="InterPro"/>
</dbReference>
<dbReference type="EMBL" id="SWLB01000020">
    <property type="protein sequence ID" value="KAF3325496.1"/>
    <property type="molecule type" value="Genomic_DNA"/>
</dbReference>
<dbReference type="Gene3D" id="1.20.58.150">
    <property type="entry name" value="ANTH domain"/>
    <property type="match status" value="1"/>
</dbReference>
<dbReference type="SUPFAM" id="SSF89009">
    <property type="entry name" value="GAT-like domain"/>
    <property type="match status" value="1"/>
</dbReference>
<keyword evidence="3" id="KW-1185">Reference proteome</keyword>
<dbReference type="GO" id="GO:0005545">
    <property type="term" value="F:1-phosphatidylinositol binding"/>
    <property type="evidence" value="ECO:0007669"/>
    <property type="project" value="InterPro"/>
</dbReference>
<dbReference type="GO" id="GO:0000149">
    <property type="term" value="F:SNARE binding"/>
    <property type="evidence" value="ECO:0007669"/>
    <property type="project" value="TreeGrafter"/>
</dbReference>
<dbReference type="Pfam" id="PF07651">
    <property type="entry name" value="ANTH"/>
    <property type="match status" value="1"/>
</dbReference>
<evidence type="ECO:0000259" key="1">
    <source>
        <dbReference type="Pfam" id="PF07651"/>
    </source>
</evidence>
<dbReference type="PANTHER" id="PTHR22951">
    <property type="entry name" value="CLATHRIN ASSEMBLY PROTEIN"/>
    <property type="match status" value="1"/>
</dbReference>
<reference evidence="2" key="1">
    <citation type="submission" date="2020-01" db="EMBL/GenBank/DDBJ databases">
        <title>Genome sequence of Kobresia littledalei, the first chromosome-level genome in the family Cyperaceae.</title>
        <authorList>
            <person name="Qu G."/>
        </authorList>
    </citation>
    <scope>NUCLEOTIDE SEQUENCE</scope>
    <source>
        <strain evidence="2">C.B.Clarke</strain>
        <tissue evidence="2">Leaf</tissue>
    </source>
</reference>
<gene>
    <name evidence="2" type="ORF">FCM35_KLT10567</name>
</gene>
<accession>A0A833V539</accession>
<comment type="caution">
    <text evidence="2">The sequence shown here is derived from an EMBL/GenBank/DDBJ whole genome shotgun (WGS) entry which is preliminary data.</text>
</comment>
<dbReference type="GO" id="GO:0005546">
    <property type="term" value="F:phosphatidylinositol-4,5-bisphosphate binding"/>
    <property type="evidence" value="ECO:0007669"/>
    <property type="project" value="TreeGrafter"/>
</dbReference>
<proteinExistence type="predicted"/>
<dbReference type="AlphaFoldDB" id="A0A833V539"/>
<dbReference type="InterPro" id="IPR045192">
    <property type="entry name" value="AP180-like"/>
</dbReference>
<dbReference type="InterPro" id="IPR014712">
    <property type="entry name" value="ANTH_dom_sf"/>
</dbReference>
<organism evidence="2 3">
    <name type="scientific">Carex littledalei</name>
    <dbReference type="NCBI Taxonomy" id="544730"/>
    <lineage>
        <taxon>Eukaryota</taxon>
        <taxon>Viridiplantae</taxon>
        <taxon>Streptophyta</taxon>
        <taxon>Embryophyta</taxon>
        <taxon>Tracheophyta</taxon>
        <taxon>Spermatophyta</taxon>
        <taxon>Magnoliopsida</taxon>
        <taxon>Liliopsida</taxon>
        <taxon>Poales</taxon>
        <taxon>Cyperaceae</taxon>
        <taxon>Cyperoideae</taxon>
        <taxon>Cariceae</taxon>
        <taxon>Carex</taxon>
        <taxon>Carex subgen. Euthyceras</taxon>
    </lineage>
</organism>
<sequence>MGIFTTVLEKKANLLRHKVMPKLQSRLNPYRIHYRVDGEFQKKKKNKRTKDLDTMELLNQLPALQQLLHRLLNCMPQGAASYNVLIQHALTMISYLEFATPEVHDFYNYTPEWSEFVQLLSKLTLMAAQKKYNWYGLRRIWNRGSGGRRSSARRLTRTLARTSKLLVAAMIHEQALTIERKSFNARKNQDEMIKAGRLSEPYKGIGDCFERTMADLLL</sequence>
<dbReference type="GO" id="GO:0048268">
    <property type="term" value="P:clathrin coat assembly"/>
    <property type="evidence" value="ECO:0007669"/>
    <property type="project" value="InterPro"/>
</dbReference>